<evidence type="ECO:0000313" key="6">
    <source>
        <dbReference type="Proteomes" id="UP000594681"/>
    </source>
</evidence>
<dbReference type="Gene3D" id="1.10.10.10">
    <property type="entry name" value="Winged helix-like DNA-binding domain superfamily/Winged helix DNA-binding domain"/>
    <property type="match status" value="1"/>
</dbReference>
<dbReference type="Proteomes" id="UP000594681">
    <property type="component" value="Chromosome"/>
</dbReference>
<dbReference type="SUPFAM" id="SSF48008">
    <property type="entry name" value="GntR ligand-binding domain-like"/>
    <property type="match status" value="1"/>
</dbReference>
<reference evidence="5 6" key="1">
    <citation type="submission" date="2020-11" db="EMBL/GenBank/DDBJ databases">
        <title>Corynebacterium sp. ZJ-599.</title>
        <authorList>
            <person name="Zhou J."/>
        </authorList>
    </citation>
    <scope>NUCLEOTIDE SEQUENCE [LARGE SCALE GENOMIC DNA]</scope>
    <source>
        <strain evidence="5 6">ZJ-599</strain>
    </source>
</reference>
<organism evidence="5 6">
    <name type="scientific">Corynebacterium lizhenjunii</name>
    <dbReference type="NCBI Taxonomy" id="2709394"/>
    <lineage>
        <taxon>Bacteria</taxon>
        <taxon>Bacillati</taxon>
        <taxon>Actinomycetota</taxon>
        <taxon>Actinomycetes</taxon>
        <taxon>Mycobacteriales</taxon>
        <taxon>Corynebacteriaceae</taxon>
        <taxon>Corynebacterium</taxon>
    </lineage>
</organism>
<dbReference type="GO" id="GO:0003700">
    <property type="term" value="F:DNA-binding transcription factor activity"/>
    <property type="evidence" value="ECO:0007669"/>
    <property type="project" value="InterPro"/>
</dbReference>
<dbReference type="Pfam" id="PF00392">
    <property type="entry name" value="GntR"/>
    <property type="match status" value="1"/>
</dbReference>
<dbReference type="KEGG" id="cliz:G7Y31_09975"/>
<keyword evidence="2" id="KW-0238">DNA-binding</keyword>
<keyword evidence="3" id="KW-0804">Transcription</keyword>
<dbReference type="InterPro" id="IPR008920">
    <property type="entry name" value="TF_FadR/GntR_C"/>
</dbReference>
<dbReference type="PROSITE" id="PS50949">
    <property type="entry name" value="HTH_GNTR"/>
    <property type="match status" value="1"/>
</dbReference>
<evidence type="ECO:0000313" key="5">
    <source>
        <dbReference type="EMBL" id="QPK78846.1"/>
    </source>
</evidence>
<accession>A0A7T0KDM6</accession>
<evidence type="ECO:0000259" key="4">
    <source>
        <dbReference type="PROSITE" id="PS50949"/>
    </source>
</evidence>
<dbReference type="PANTHER" id="PTHR43537:SF44">
    <property type="entry name" value="GNTR FAMILY REGULATORY PROTEIN"/>
    <property type="match status" value="1"/>
</dbReference>
<gene>
    <name evidence="5" type="ORF">G7Y31_09975</name>
</gene>
<dbReference type="EMBL" id="CP064954">
    <property type="protein sequence ID" value="QPK78846.1"/>
    <property type="molecule type" value="Genomic_DNA"/>
</dbReference>
<dbReference type="RefSeq" id="WP_165009583.1">
    <property type="nucleotide sequence ID" value="NZ_CP064954.1"/>
</dbReference>
<keyword evidence="1" id="KW-0805">Transcription regulation</keyword>
<evidence type="ECO:0000256" key="3">
    <source>
        <dbReference type="ARBA" id="ARBA00023163"/>
    </source>
</evidence>
<dbReference type="PANTHER" id="PTHR43537">
    <property type="entry name" value="TRANSCRIPTIONAL REGULATOR, GNTR FAMILY"/>
    <property type="match status" value="1"/>
</dbReference>
<keyword evidence="6" id="KW-1185">Reference proteome</keyword>
<dbReference type="SUPFAM" id="SSF46785">
    <property type="entry name" value="Winged helix' DNA-binding domain"/>
    <property type="match status" value="1"/>
</dbReference>
<evidence type="ECO:0000256" key="2">
    <source>
        <dbReference type="ARBA" id="ARBA00023125"/>
    </source>
</evidence>
<feature type="domain" description="HTH gntR-type" evidence="4">
    <location>
        <begin position="9"/>
        <end position="76"/>
    </location>
</feature>
<name>A0A7T0KDM6_9CORY</name>
<dbReference type="InterPro" id="IPR000524">
    <property type="entry name" value="Tscrpt_reg_HTH_GntR"/>
</dbReference>
<dbReference type="InterPro" id="IPR036388">
    <property type="entry name" value="WH-like_DNA-bd_sf"/>
</dbReference>
<dbReference type="SMART" id="SM00345">
    <property type="entry name" value="HTH_GNTR"/>
    <property type="match status" value="1"/>
</dbReference>
<dbReference type="Gene3D" id="1.20.120.530">
    <property type="entry name" value="GntR ligand-binding domain-like"/>
    <property type="match status" value="1"/>
</dbReference>
<dbReference type="InterPro" id="IPR036390">
    <property type="entry name" value="WH_DNA-bd_sf"/>
</dbReference>
<protein>
    <submittedName>
        <fullName evidence="5">FadR family transcriptional regulator</fullName>
    </submittedName>
</protein>
<dbReference type="AlphaFoldDB" id="A0A7T0KDM6"/>
<evidence type="ECO:0000256" key="1">
    <source>
        <dbReference type="ARBA" id="ARBA00023015"/>
    </source>
</evidence>
<proteinExistence type="predicted"/>
<sequence length="235" mass="25951">MAQLSDSATLLQSTVVDTIGSEIVTGTLSVDQRFTLQDIGARFGISRTVAREAMRALEQLGLIMSSRRVGLTVQPISEWNLFDPLVIGWRMRSERTRAEQLRSLNNMRLAVEPIAARLASTHASPEQARKLVELAHRLQELEVNPSPRVGEELSVDLSFHTLILQASGDQMFAGLAPSLLAMFKGKSVFGSRKRDPIAGTTQLHLELAQAIHDRQGERAERLARAILDEARAHVV</sequence>
<dbReference type="InterPro" id="IPR011711">
    <property type="entry name" value="GntR_C"/>
</dbReference>
<dbReference type="GO" id="GO:0003677">
    <property type="term" value="F:DNA binding"/>
    <property type="evidence" value="ECO:0007669"/>
    <property type="project" value="UniProtKB-KW"/>
</dbReference>
<dbReference type="SMART" id="SM00895">
    <property type="entry name" value="FCD"/>
    <property type="match status" value="1"/>
</dbReference>
<dbReference type="Pfam" id="PF07729">
    <property type="entry name" value="FCD"/>
    <property type="match status" value="1"/>
</dbReference>